<feature type="compositionally biased region" description="Low complexity" evidence="1">
    <location>
        <begin position="28"/>
        <end position="48"/>
    </location>
</feature>
<gene>
    <name evidence="3" type="primary">LOC115748182</name>
</gene>
<name>A0A8B8Q097_9MYRT</name>
<evidence type="ECO:0000313" key="2">
    <source>
        <dbReference type="Proteomes" id="UP000827889"/>
    </source>
</evidence>
<feature type="region of interest" description="Disordered" evidence="1">
    <location>
        <begin position="1"/>
        <end position="93"/>
    </location>
</feature>
<sequence>MEVQKTSRMSRRRKPLFDRTNILDKSSSRSPPSSSSSLPKPRSKLVSSNFLRRPRIGHGGSSGIAGNSSYGSPALASAFSRPQSGSSSVVGYGVSEVGQPRNVYCRRQTEAKTKCGVKALQLPPSSSSVERIESIGKKFDKIRDGDGISKSGVTPSKRKQHPRLRQRDKPNNSLKDFIRQQQLYFAEIDAFELSEEEVAAAEASE</sequence>
<feature type="compositionally biased region" description="Low complexity" evidence="1">
    <location>
        <begin position="84"/>
        <end position="93"/>
    </location>
</feature>
<keyword evidence="2" id="KW-1185">Reference proteome</keyword>
<dbReference type="GeneID" id="115748182"/>
<protein>
    <submittedName>
        <fullName evidence="3">Uncharacterized protein LOC115748182</fullName>
    </submittedName>
</protein>
<evidence type="ECO:0000256" key="1">
    <source>
        <dbReference type="SAM" id="MobiDB-lite"/>
    </source>
</evidence>
<dbReference type="AlphaFoldDB" id="A0A8B8Q097"/>
<evidence type="ECO:0000313" key="3">
    <source>
        <dbReference type="RefSeq" id="XP_030540491.1"/>
    </source>
</evidence>
<accession>A0A8B8Q097</accession>
<dbReference type="PANTHER" id="PTHR35740">
    <property type="entry name" value="OS12G0111700 PROTEIN"/>
    <property type="match status" value="1"/>
</dbReference>
<dbReference type="KEGG" id="rarg:115748182"/>
<dbReference type="OrthoDB" id="1903589at2759"/>
<proteinExistence type="predicted"/>
<feature type="region of interest" description="Disordered" evidence="1">
    <location>
        <begin position="140"/>
        <end position="174"/>
    </location>
</feature>
<dbReference type="RefSeq" id="XP_030540491.1">
    <property type="nucleotide sequence ID" value="XM_030684631.2"/>
</dbReference>
<reference evidence="3" key="1">
    <citation type="submission" date="2025-08" db="UniProtKB">
        <authorList>
            <consortium name="RefSeq"/>
        </authorList>
    </citation>
    <scope>IDENTIFICATION</scope>
    <source>
        <tissue evidence="3">Leaf</tissue>
    </source>
</reference>
<dbReference type="Proteomes" id="UP000827889">
    <property type="component" value="Chromosome 8"/>
</dbReference>
<organism evidence="2 3">
    <name type="scientific">Rhodamnia argentea</name>
    <dbReference type="NCBI Taxonomy" id="178133"/>
    <lineage>
        <taxon>Eukaryota</taxon>
        <taxon>Viridiplantae</taxon>
        <taxon>Streptophyta</taxon>
        <taxon>Embryophyta</taxon>
        <taxon>Tracheophyta</taxon>
        <taxon>Spermatophyta</taxon>
        <taxon>Magnoliopsida</taxon>
        <taxon>eudicotyledons</taxon>
        <taxon>Gunneridae</taxon>
        <taxon>Pentapetalae</taxon>
        <taxon>rosids</taxon>
        <taxon>malvids</taxon>
        <taxon>Myrtales</taxon>
        <taxon>Myrtaceae</taxon>
        <taxon>Myrtoideae</taxon>
        <taxon>Myrteae</taxon>
        <taxon>Australasian group</taxon>
        <taxon>Rhodamnia</taxon>
    </lineage>
</organism>
<dbReference type="PANTHER" id="PTHR35740:SF1">
    <property type="entry name" value="OS12G0111700 PROTEIN"/>
    <property type="match status" value="1"/>
</dbReference>